<dbReference type="CDD" id="cd17535">
    <property type="entry name" value="REC_NarL-like"/>
    <property type="match status" value="1"/>
</dbReference>
<dbReference type="PANTHER" id="PTHR43214">
    <property type="entry name" value="TWO-COMPONENT RESPONSE REGULATOR"/>
    <property type="match status" value="1"/>
</dbReference>
<comment type="caution">
    <text evidence="12">The sequence shown here is derived from an EMBL/GenBank/DDBJ whole genome shotgun (WGS) entry which is preliminary data.</text>
</comment>
<evidence type="ECO:0000256" key="2">
    <source>
        <dbReference type="ARBA" id="ARBA00022525"/>
    </source>
</evidence>
<keyword evidence="6" id="KW-0238">DNA-binding</keyword>
<evidence type="ECO:0000256" key="8">
    <source>
        <dbReference type="ARBA" id="ARBA00023163"/>
    </source>
</evidence>
<dbReference type="PROSITE" id="PS50110">
    <property type="entry name" value="RESPONSE_REGULATORY"/>
    <property type="match status" value="1"/>
</dbReference>
<feature type="domain" description="HTH luxR-type" evidence="10">
    <location>
        <begin position="144"/>
        <end position="209"/>
    </location>
</feature>
<dbReference type="InterPro" id="IPR001789">
    <property type="entry name" value="Sig_transdc_resp-reg_receiver"/>
</dbReference>
<gene>
    <name evidence="12" type="ORF">CF165_21915</name>
</gene>
<proteinExistence type="predicted"/>
<keyword evidence="2" id="KW-0964">Secreted</keyword>
<evidence type="ECO:0000256" key="6">
    <source>
        <dbReference type="ARBA" id="ARBA00023125"/>
    </source>
</evidence>
<dbReference type="InterPro" id="IPR000792">
    <property type="entry name" value="Tscrpt_reg_LuxR_C"/>
</dbReference>
<evidence type="ECO:0000256" key="3">
    <source>
        <dbReference type="ARBA" id="ARBA00022553"/>
    </source>
</evidence>
<dbReference type="SMART" id="SM00448">
    <property type="entry name" value="REC"/>
    <property type="match status" value="1"/>
</dbReference>
<sequence length="218" mass="23145">MLAPPVRVLVADRDPAVRARVGTILGEADGIEVVGSAPDATAALVTLRRRLPDVVLLDLRLGMPVQEPVSRRSAVVVLATFDSDAGILRALRDGAAGFLLRSARRNDLVKVVRLAADGHLVLSSDATRRLVSAATRLSGPRDERLARVDRLSGRETDVLACVGSALTNTEIASRLGLPEPVVRDCVARVVRKLGCAHRTAAGLLAYERGLCRPGVELS</sequence>
<dbReference type="PROSITE" id="PS50043">
    <property type="entry name" value="HTH_LUXR_2"/>
    <property type="match status" value="1"/>
</dbReference>
<dbReference type="OrthoDB" id="3618766at2"/>
<dbReference type="SUPFAM" id="SSF46894">
    <property type="entry name" value="C-terminal effector domain of the bipartite response regulators"/>
    <property type="match status" value="1"/>
</dbReference>
<dbReference type="RefSeq" id="WP_093949382.1">
    <property type="nucleotide sequence ID" value="NZ_NMUL01000021.1"/>
</dbReference>
<dbReference type="PANTHER" id="PTHR43214:SF24">
    <property type="entry name" value="TRANSCRIPTIONAL REGULATORY PROTEIN NARL-RELATED"/>
    <property type="match status" value="1"/>
</dbReference>
<dbReference type="Pfam" id="PF00196">
    <property type="entry name" value="GerE"/>
    <property type="match status" value="1"/>
</dbReference>
<dbReference type="SUPFAM" id="SSF52172">
    <property type="entry name" value="CheY-like"/>
    <property type="match status" value="1"/>
</dbReference>
<dbReference type="AlphaFoldDB" id="A0A229T4T8"/>
<dbReference type="EMBL" id="NMUL01000021">
    <property type="protein sequence ID" value="OXM66020.1"/>
    <property type="molecule type" value="Genomic_DNA"/>
</dbReference>
<keyword evidence="13" id="KW-1185">Reference proteome</keyword>
<evidence type="ECO:0000313" key="13">
    <source>
        <dbReference type="Proteomes" id="UP000215199"/>
    </source>
</evidence>
<evidence type="ECO:0000313" key="12">
    <source>
        <dbReference type="EMBL" id="OXM66020.1"/>
    </source>
</evidence>
<comment type="subcellular location">
    <subcellularLocation>
        <location evidence="1">Secreted</location>
    </subcellularLocation>
</comment>
<dbReference type="InterPro" id="IPR030473">
    <property type="entry name" value="IL6/GCSF/MGF_CS"/>
</dbReference>
<evidence type="ECO:0000256" key="7">
    <source>
        <dbReference type="ARBA" id="ARBA00023157"/>
    </source>
</evidence>
<keyword evidence="5" id="KW-0339">Growth factor</keyword>
<dbReference type="GO" id="GO:0006355">
    <property type="term" value="P:regulation of DNA-templated transcription"/>
    <property type="evidence" value="ECO:0007669"/>
    <property type="project" value="InterPro"/>
</dbReference>
<dbReference type="InterPro" id="IPR011006">
    <property type="entry name" value="CheY-like_superfamily"/>
</dbReference>
<name>A0A229T4T8_9PSEU</name>
<dbReference type="Gene3D" id="3.40.50.2300">
    <property type="match status" value="1"/>
</dbReference>
<dbReference type="GO" id="GO:0000160">
    <property type="term" value="P:phosphorelay signal transduction system"/>
    <property type="evidence" value="ECO:0007669"/>
    <property type="project" value="InterPro"/>
</dbReference>
<dbReference type="InterPro" id="IPR039420">
    <property type="entry name" value="WalR-like"/>
</dbReference>
<accession>A0A229T4T8</accession>
<evidence type="ECO:0000259" key="10">
    <source>
        <dbReference type="PROSITE" id="PS50043"/>
    </source>
</evidence>
<evidence type="ECO:0000256" key="5">
    <source>
        <dbReference type="ARBA" id="ARBA00023030"/>
    </source>
</evidence>
<evidence type="ECO:0000256" key="1">
    <source>
        <dbReference type="ARBA" id="ARBA00004613"/>
    </source>
</evidence>
<keyword evidence="7" id="KW-1015">Disulfide bond</keyword>
<dbReference type="Pfam" id="PF00072">
    <property type="entry name" value="Response_reg"/>
    <property type="match status" value="1"/>
</dbReference>
<dbReference type="PROSITE" id="PS00254">
    <property type="entry name" value="INTERLEUKIN_6"/>
    <property type="match status" value="1"/>
</dbReference>
<dbReference type="InterPro" id="IPR016032">
    <property type="entry name" value="Sig_transdc_resp-reg_C-effctor"/>
</dbReference>
<dbReference type="GO" id="GO:0003677">
    <property type="term" value="F:DNA binding"/>
    <property type="evidence" value="ECO:0007669"/>
    <property type="project" value="UniProtKB-KW"/>
</dbReference>
<dbReference type="InterPro" id="IPR058245">
    <property type="entry name" value="NreC/VraR/RcsB-like_REC"/>
</dbReference>
<dbReference type="SMART" id="SM00421">
    <property type="entry name" value="HTH_LUXR"/>
    <property type="match status" value="1"/>
</dbReference>
<dbReference type="GO" id="GO:0008083">
    <property type="term" value="F:growth factor activity"/>
    <property type="evidence" value="ECO:0007669"/>
    <property type="project" value="UniProtKB-KW"/>
</dbReference>
<evidence type="ECO:0000259" key="11">
    <source>
        <dbReference type="PROSITE" id="PS50110"/>
    </source>
</evidence>
<keyword evidence="8" id="KW-0804">Transcription</keyword>
<dbReference type="Proteomes" id="UP000215199">
    <property type="component" value="Unassembled WGS sequence"/>
</dbReference>
<keyword evidence="4" id="KW-0805">Transcription regulation</keyword>
<dbReference type="GO" id="GO:0005576">
    <property type="term" value="C:extracellular region"/>
    <property type="evidence" value="ECO:0007669"/>
    <property type="project" value="UniProtKB-SubCell"/>
</dbReference>
<keyword evidence="3 9" id="KW-0597">Phosphoprotein</keyword>
<organism evidence="12 13">
    <name type="scientific">Amycolatopsis vastitatis</name>
    <dbReference type="NCBI Taxonomy" id="1905142"/>
    <lineage>
        <taxon>Bacteria</taxon>
        <taxon>Bacillati</taxon>
        <taxon>Actinomycetota</taxon>
        <taxon>Actinomycetes</taxon>
        <taxon>Pseudonocardiales</taxon>
        <taxon>Pseudonocardiaceae</taxon>
        <taxon>Amycolatopsis</taxon>
    </lineage>
</organism>
<reference evidence="13" key="1">
    <citation type="submission" date="2017-07" db="EMBL/GenBank/DDBJ databases">
        <title>Comparative genome mining reveals phylogenetic distribution patterns of secondary metabolites in Amycolatopsis.</title>
        <authorList>
            <person name="Adamek M."/>
            <person name="Alanjary M."/>
            <person name="Sales-Ortells H."/>
            <person name="Goodfellow M."/>
            <person name="Bull A.T."/>
            <person name="Kalinowski J."/>
            <person name="Ziemert N."/>
        </authorList>
    </citation>
    <scope>NUCLEOTIDE SEQUENCE [LARGE SCALE GENOMIC DNA]</scope>
    <source>
        <strain evidence="13">H5</strain>
    </source>
</reference>
<feature type="domain" description="Response regulatory" evidence="11">
    <location>
        <begin position="7"/>
        <end position="116"/>
    </location>
</feature>
<evidence type="ECO:0000256" key="9">
    <source>
        <dbReference type="PROSITE-ProRule" id="PRU00169"/>
    </source>
</evidence>
<evidence type="ECO:0000256" key="4">
    <source>
        <dbReference type="ARBA" id="ARBA00023015"/>
    </source>
</evidence>
<protein>
    <submittedName>
        <fullName evidence="12">Two-component system response regulator</fullName>
    </submittedName>
</protein>
<feature type="modified residue" description="4-aspartylphosphate" evidence="9">
    <location>
        <position position="58"/>
    </location>
</feature>